<name>A0AAN6ZD94_9PEZI</name>
<proteinExistence type="predicted"/>
<gene>
    <name evidence="1" type="ORF">BT67DRAFT_306398</name>
</gene>
<evidence type="ECO:0000313" key="1">
    <source>
        <dbReference type="EMBL" id="KAK4134047.1"/>
    </source>
</evidence>
<sequence>MQKTHVLGSLRSIFPPIHQPLLNKRESERLLNAIKTSFRAQLAKEYGPGSDTLRPAITYLPSTNNPPYQTTTKPTPARPTDRHLHAILNNPLFSKVDTAGSAERRPDTTHDAHKAVFEKAAGRGLMNLKRAHGFLLLVLSEVKASAAPTVLGGMKSTGAGLLVLQWLRSSGQERDLSFLTHRGFSSLLIKFMIAEGLEDVAWVWIERLMKQELDAAHKPLPGMSSQLVLNDIVVAKCTETELDGAYQAVLKGKAMADENSLDPLPLMLAWQKAAWQTTVESWMHTTPAVPLFEAFVAMGRAVPSSNIMRAHMDLYHPTSPSSSLAVEYLSNRSQWGRLPLRPRTAQGITSLGIDTVQYLMHADRLQDATNILALLNQNSPWVDDQATRLT</sequence>
<keyword evidence="2" id="KW-1185">Reference proteome</keyword>
<reference evidence="1" key="1">
    <citation type="journal article" date="2023" name="Mol. Phylogenet. Evol.">
        <title>Genome-scale phylogeny and comparative genomics of the fungal order Sordariales.</title>
        <authorList>
            <person name="Hensen N."/>
            <person name="Bonometti L."/>
            <person name="Westerberg I."/>
            <person name="Brannstrom I.O."/>
            <person name="Guillou S."/>
            <person name="Cros-Aarteil S."/>
            <person name="Calhoun S."/>
            <person name="Haridas S."/>
            <person name="Kuo A."/>
            <person name="Mondo S."/>
            <person name="Pangilinan J."/>
            <person name="Riley R."/>
            <person name="LaButti K."/>
            <person name="Andreopoulos B."/>
            <person name="Lipzen A."/>
            <person name="Chen C."/>
            <person name="Yan M."/>
            <person name="Daum C."/>
            <person name="Ng V."/>
            <person name="Clum A."/>
            <person name="Steindorff A."/>
            <person name="Ohm R.A."/>
            <person name="Martin F."/>
            <person name="Silar P."/>
            <person name="Natvig D.O."/>
            <person name="Lalanne C."/>
            <person name="Gautier V."/>
            <person name="Ament-Velasquez S.L."/>
            <person name="Kruys A."/>
            <person name="Hutchinson M.I."/>
            <person name="Powell A.J."/>
            <person name="Barry K."/>
            <person name="Miller A.N."/>
            <person name="Grigoriev I.V."/>
            <person name="Debuchy R."/>
            <person name="Gladieux P."/>
            <person name="Hiltunen Thoren M."/>
            <person name="Johannesson H."/>
        </authorList>
    </citation>
    <scope>NUCLEOTIDE SEQUENCE</scope>
    <source>
        <strain evidence="1">CBS 123565</strain>
    </source>
</reference>
<accession>A0AAN6ZD94</accession>
<comment type="caution">
    <text evidence="1">The sequence shown here is derived from an EMBL/GenBank/DDBJ whole genome shotgun (WGS) entry which is preliminary data.</text>
</comment>
<dbReference type="Proteomes" id="UP001304895">
    <property type="component" value="Unassembled WGS sequence"/>
</dbReference>
<evidence type="ECO:0000313" key="2">
    <source>
        <dbReference type="Proteomes" id="UP001304895"/>
    </source>
</evidence>
<protein>
    <submittedName>
        <fullName evidence="1">Uncharacterized protein</fullName>
    </submittedName>
</protein>
<organism evidence="1 2">
    <name type="scientific">Trichocladium antarcticum</name>
    <dbReference type="NCBI Taxonomy" id="1450529"/>
    <lineage>
        <taxon>Eukaryota</taxon>
        <taxon>Fungi</taxon>
        <taxon>Dikarya</taxon>
        <taxon>Ascomycota</taxon>
        <taxon>Pezizomycotina</taxon>
        <taxon>Sordariomycetes</taxon>
        <taxon>Sordariomycetidae</taxon>
        <taxon>Sordariales</taxon>
        <taxon>Chaetomiaceae</taxon>
        <taxon>Trichocladium</taxon>
    </lineage>
</organism>
<dbReference type="EMBL" id="MU853409">
    <property type="protein sequence ID" value="KAK4134047.1"/>
    <property type="molecule type" value="Genomic_DNA"/>
</dbReference>
<dbReference type="AlphaFoldDB" id="A0AAN6ZD94"/>
<reference evidence="1" key="2">
    <citation type="submission" date="2023-05" db="EMBL/GenBank/DDBJ databases">
        <authorList>
            <consortium name="Lawrence Berkeley National Laboratory"/>
            <person name="Steindorff A."/>
            <person name="Hensen N."/>
            <person name="Bonometti L."/>
            <person name="Westerberg I."/>
            <person name="Brannstrom I.O."/>
            <person name="Guillou S."/>
            <person name="Cros-Aarteil S."/>
            <person name="Calhoun S."/>
            <person name="Haridas S."/>
            <person name="Kuo A."/>
            <person name="Mondo S."/>
            <person name="Pangilinan J."/>
            <person name="Riley R."/>
            <person name="Labutti K."/>
            <person name="Andreopoulos B."/>
            <person name="Lipzen A."/>
            <person name="Chen C."/>
            <person name="Yanf M."/>
            <person name="Daum C."/>
            <person name="Ng V."/>
            <person name="Clum A."/>
            <person name="Ohm R."/>
            <person name="Martin F."/>
            <person name="Silar P."/>
            <person name="Natvig D."/>
            <person name="Lalanne C."/>
            <person name="Gautier V."/>
            <person name="Ament-Velasquez S.L."/>
            <person name="Kruys A."/>
            <person name="Hutchinson M.I."/>
            <person name="Powell A.J."/>
            <person name="Barry K."/>
            <person name="Miller A.N."/>
            <person name="Grigoriev I.V."/>
            <person name="Debuchy R."/>
            <person name="Gladieux P."/>
            <person name="Thoren M.H."/>
            <person name="Johannesson H."/>
        </authorList>
    </citation>
    <scope>NUCLEOTIDE SEQUENCE</scope>
    <source>
        <strain evidence="1">CBS 123565</strain>
    </source>
</reference>